<protein>
    <submittedName>
        <fullName evidence="3">MBL fold metallo-hydrolase</fullName>
    </submittedName>
</protein>
<dbReference type="SUPFAM" id="SSF56281">
    <property type="entry name" value="Metallo-hydrolase/oxidoreductase"/>
    <property type="match status" value="1"/>
</dbReference>
<dbReference type="RefSeq" id="WP_344878806.1">
    <property type="nucleotide sequence ID" value="NZ_BAABCJ010000001.1"/>
</dbReference>
<organism evidence="3 4">
    <name type="scientific">Zhihengliuella alba</name>
    <dbReference type="NCBI Taxonomy" id="547018"/>
    <lineage>
        <taxon>Bacteria</taxon>
        <taxon>Bacillati</taxon>
        <taxon>Actinomycetota</taxon>
        <taxon>Actinomycetes</taxon>
        <taxon>Micrococcales</taxon>
        <taxon>Micrococcaceae</taxon>
        <taxon>Zhihengliuella</taxon>
    </lineage>
</organism>
<proteinExistence type="predicted"/>
<dbReference type="InterPro" id="IPR036866">
    <property type="entry name" value="RibonucZ/Hydroxyglut_hydro"/>
</dbReference>
<evidence type="ECO:0000313" key="4">
    <source>
        <dbReference type="Proteomes" id="UP001501536"/>
    </source>
</evidence>
<evidence type="ECO:0000313" key="3">
    <source>
        <dbReference type="EMBL" id="GAA3693372.1"/>
    </source>
</evidence>
<evidence type="ECO:0000259" key="2">
    <source>
        <dbReference type="Pfam" id="PF12706"/>
    </source>
</evidence>
<dbReference type="PANTHER" id="PTHR43546:SF9">
    <property type="entry name" value="L-ASCORBATE-6-PHOSPHATE LACTONASE ULAG-RELATED"/>
    <property type="match status" value="1"/>
</dbReference>
<dbReference type="Gene3D" id="3.60.15.10">
    <property type="entry name" value="Ribonuclease Z/Hydroxyacylglutathione hydrolase-like"/>
    <property type="match status" value="1"/>
</dbReference>
<evidence type="ECO:0000256" key="1">
    <source>
        <dbReference type="ARBA" id="ARBA00022801"/>
    </source>
</evidence>
<sequence length="255" mass="27297">MHITHVRNATLLVEAAGLKILVDPMLGAKGSFGPAPTTVPCAERNPLVDLPMPLTELLDADLVVVTHTHPDHWDAAAAALLPRSTPIVVQNRQDADELAEHGFTAMQTMEEPIAFGPVTITRTEGRHGADDFLAANPGMGLVSGFVLSIEGEPSLYVAGDTVWTQGVIDALDGHRPDVVVLNTGEARWAEGDPIIMGAQDVIRVHEQLPSSQIVAVHMEALNHCTVSRADVRALAEAHRIGNRVHVPADGERLTF</sequence>
<feature type="domain" description="Metallo-beta-lactamase" evidence="2">
    <location>
        <begin position="20"/>
        <end position="218"/>
    </location>
</feature>
<gene>
    <name evidence="3" type="ORF">GCM10022377_02480</name>
</gene>
<name>A0ABP7CQW8_9MICC</name>
<accession>A0ABP7CQW8</accession>
<dbReference type="PANTHER" id="PTHR43546">
    <property type="entry name" value="UPF0173 METAL-DEPENDENT HYDROLASE MJ1163-RELATED"/>
    <property type="match status" value="1"/>
</dbReference>
<dbReference type="InterPro" id="IPR001279">
    <property type="entry name" value="Metallo-B-lactamas"/>
</dbReference>
<comment type="caution">
    <text evidence="3">The sequence shown here is derived from an EMBL/GenBank/DDBJ whole genome shotgun (WGS) entry which is preliminary data.</text>
</comment>
<dbReference type="InterPro" id="IPR050114">
    <property type="entry name" value="UPF0173_UPF0282_UlaG_hydrolase"/>
</dbReference>
<keyword evidence="4" id="KW-1185">Reference proteome</keyword>
<dbReference type="EMBL" id="BAABCJ010000001">
    <property type="protein sequence ID" value="GAA3693372.1"/>
    <property type="molecule type" value="Genomic_DNA"/>
</dbReference>
<dbReference type="Pfam" id="PF12706">
    <property type="entry name" value="Lactamase_B_2"/>
    <property type="match status" value="1"/>
</dbReference>
<dbReference type="Proteomes" id="UP001501536">
    <property type="component" value="Unassembled WGS sequence"/>
</dbReference>
<keyword evidence="1" id="KW-0378">Hydrolase</keyword>
<reference evidence="4" key="1">
    <citation type="journal article" date="2019" name="Int. J. Syst. Evol. Microbiol.">
        <title>The Global Catalogue of Microorganisms (GCM) 10K type strain sequencing project: providing services to taxonomists for standard genome sequencing and annotation.</title>
        <authorList>
            <consortium name="The Broad Institute Genomics Platform"/>
            <consortium name="The Broad Institute Genome Sequencing Center for Infectious Disease"/>
            <person name="Wu L."/>
            <person name="Ma J."/>
        </authorList>
    </citation>
    <scope>NUCLEOTIDE SEQUENCE [LARGE SCALE GENOMIC DNA]</scope>
    <source>
        <strain evidence="4">JCM 16961</strain>
    </source>
</reference>